<evidence type="ECO:0000256" key="1">
    <source>
        <dbReference type="ARBA" id="ARBA00006484"/>
    </source>
</evidence>
<dbReference type="AlphaFoldDB" id="W9SLG7"/>
<dbReference type="EMBL" id="KE346348">
    <property type="protein sequence ID" value="EXC34227.1"/>
    <property type="molecule type" value="Genomic_DNA"/>
</dbReference>
<dbReference type="Pfam" id="PF13561">
    <property type="entry name" value="adh_short_C2"/>
    <property type="match status" value="1"/>
</dbReference>
<sequence length="303" mass="32112">MADNSTPTISAGKLHSKVTIVTGGASGIGEATARRFANHGARAVVIADVQDEKGREVAASIGLHRCAYVHCDVSDEAQVKSLVDHTVRTYGRLDVMFSNAGTASESEQTVLDLDISALDRLFAVSTRGMAACVKHAARAMVEGGIRGSVVCTASTFGRLGSDKLTDYTMSKHAVVGLVRSASLQLGKYGIRVNAVSPGPIMTPMLRKVFGEGPGVEKLVDAMVSLKGGGRLAAESVADAVVFLGSDESEFVTGHDLAVDGGFIQQQLEIRLLRRVLEAMLDVRLPGYNDNDGNSKHYRNRPVN</sequence>
<organism evidence="2 3">
    <name type="scientific">Morus notabilis</name>
    <dbReference type="NCBI Taxonomy" id="981085"/>
    <lineage>
        <taxon>Eukaryota</taxon>
        <taxon>Viridiplantae</taxon>
        <taxon>Streptophyta</taxon>
        <taxon>Embryophyta</taxon>
        <taxon>Tracheophyta</taxon>
        <taxon>Spermatophyta</taxon>
        <taxon>Magnoliopsida</taxon>
        <taxon>eudicotyledons</taxon>
        <taxon>Gunneridae</taxon>
        <taxon>Pentapetalae</taxon>
        <taxon>rosids</taxon>
        <taxon>fabids</taxon>
        <taxon>Rosales</taxon>
        <taxon>Moraceae</taxon>
        <taxon>Moreae</taxon>
        <taxon>Morus</taxon>
    </lineage>
</organism>
<dbReference type="InterPro" id="IPR002347">
    <property type="entry name" value="SDR_fam"/>
</dbReference>
<keyword evidence="3" id="KW-1185">Reference proteome</keyword>
<dbReference type="PANTHER" id="PTHR42820">
    <property type="entry name" value="SHORT-CHAIN DEHYDROGENASE REDUCTASE"/>
    <property type="match status" value="1"/>
</dbReference>
<dbReference type="PRINTS" id="PR00080">
    <property type="entry name" value="SDRFAMILY"/>
</dbReference>
<reference evidence="3" key="1">
    <citation type="submission" date="2013-01" db="EMBL/GenBank/DDBJ databases">
        <title>Draft Genome Sequence of a Mulberry Tree, Morus notabilis C.K. Schneid.</title>
        <authorList>
            <person name="He N."/>
            <person name="Zhao S."/>
        </authorList>
    </citation>
    <scope>NUCLEOTIDE SEQUENCE</scope>
</reference>
<dbReference type="InterPro" id="IPR036291">
    <property type="entry name" value="NAD(P)-bd_dom_sf"/>
</dbReference>
<gene>
    <name evidence="2" type="ORF">L484_010097</name>
</gene>
<dbReference type="Gene3D" id="3.40.50.720">
    <property type="entry name" value="NAD(P)-binding Rossmann-like Domain"/>
    <property type="match status" value="1"/>
</dbReference>
<proteinExistence type="inferred from homology"/>
<dbReference type="STRING" id="981085.W9SLG7"/>
<comment type="similarity">
    <text evidence="1">Belongs to the short-chain dehydrogenases/reductases (SDR) family.</text>
</comment>
<name>W9SLG7_9ROSA</name>
<protein>
    <submittedName>
        <fullName evidence="2">Momilactone A synthase</fullName>
    </submittedName>
</protein>
<dbReference type="PRINTS" id="PR00081">
    <property type="entry name" value="GDHRDH"/>
</dbReference>
<dbReference type="PROSITE" id="PS00061">
    <property type="entry name" value="ADH_SHORT"/>
    <property type="match status" value="1"/>
</dbReference>
<dbReference type="FunFam" id="3.40.50.720:FF:000084">
    <property type="entry name" value="Short-chain dehydrogenase reductase"/>
    <property type="match status" value="1"/>
</dbReference>
<dbReference type="Proteomes" id="UP000030645">
    <property type="component" value="Unassembled WGS sequence"/>
</dbReference>
<dbReference type="SUPFAM" id="SSF51735">
    <property type="entry name" value="NAD(P)-binding Rossmann-fold domains"/>
    <property type="match status" value="1"/>
</dbReference>
<accession>W9SLG7</accession>
<evidence type="ECO:0000313" key="3">
    <source>
        <dbReference type="Proteomes" id="UP000030645"/>
    </source>
</evidence>
<dbReference type="PANTHER" id="PTHR42820:SF13">
    <property type="entry name" value="(-)-ISOPIPERITENOL_(-)-CARVEOL DEHYDROGENASE, MITOCHONDRIAL-LIKE"/>
    <property type="match status" value="1"/>
</dbReference>
<dbReference type="eggNOG" id="KOG0725">
    <property type="taxonomic scope" value="Eukaryota"/>
</dbReference>
<dbReference type="InterPro" id="IPR020904">
    <property type="entry name" value="Sc_DH/Rdtase_CS"/>
</dbReference>
<evidence type="ECO:0000313" key="2">
    <source>
        <dbReference type="EMBL" id="EXC34227.1"/>
    </source>
</evidence>